<dbReference type="KEGG" id="ttf:THTE_0231"/>
<keyword evidence="2" id="KW-1185">Reference proteome</keyword>
<dbReference type="AlphaFoldDB" id="A0A286RA54"/>
<organism evidence="1 2">
    <name type="scientific">Thermogutta terrifontis</name>
    <dbReference type="NCBI Taxonomy" id="1331910"/>
    <lineage>
        <taxon>Bacteria</taxon>
        <taxon>Pseudomonadati</taxon>
        <taxon>Planctomycetota</taxon>
        <taxon>Planctomycetia</taxon>
        <taxon>Pirellulales</taxon>
        <taxon>Thermoguttaceae</taxon>
        <taxon>Thermogutta</taxon>
    </lineage>
</organism>
<gene>
    <name evidence="1" type="ORF">THTE_0231</name>
</gene>
<accession>A0A286RA54</accession>
<dbReference type="Proteomes" id="UP000215086">
    <property type="component" value="Chromosome"/>
</dbReference>
<protein>
    <submittedName>
        <fullName evidence="1">Uncharacterized protein</fullName>
    </submittedName>
</protein>
<name>A0A286RA54_9BACT</name>
<proteinExistence type="predicted"/>
<dbReference type="EMBL" id="CP018477">
    <property type="protein sequence ID" value="ASV72833.1"/>
    <property type="molecule type" value="Genomic_DNA"/>
</dbReference>
<reference evidence="1 2" key="1">
    <citation type="journal article" name="Front. Microbiol.">
        <title>Sugar Metabolism of the First Thermophilic Planctomycete Thermogutta terrifontis: Comparative Genomic and Transcriptomic Approaches.</title>
        <authorList>
            <person name="Elcheninov A.G."/>
            <person name="Menzel P."/>
            <person name="Gudbergsdottir S.R."/>
            <person name="Slesarev A.I."/>
            <person name="Kadnikov V.V."/>
            <person name="Krogh A."/>
            <person name="Bonch-Osmolovskaya E.A."/>
            <person name="Peng X."/>
            <person name="Kublanov I.V."/>
        </authorList>
    </citation>
    <scope>NUCLEOTIDE SEQUENCE [LARGE SCALE GENOMIC DNA]</scope>
    <source>
        <strain evidence="1 2">R1</strain>
    </source>
</reference>
<sequence length="53" mass="6198">MATYFLTFSRNLWGEEADSAIDGILERCEKGEKDNWSCGRRRKIQPGDRVFLM</sequence>
<evidence type="ECO:0000313" key="2">
    <source>
        <dbReference type="Proteomes" id="UP000215086"/>
    </source>
</evidence>
<evidence type="ECO:0000313" key="1">
    <source>
        <dbReference type="EMBL" id="ASV72833.1"/>
    </source>
</evidence>